<feature type="transmembrane region" description="Helical" evidence="1">
    <location>
        <begin position="51"/>
        <end position="70"/>
    </location>
</feature>
<feature type="domain" description="SGNH" evidence="3">
    <location>
        <begin position="483"/>
        <end position="699"/>
    </location>
</feature>
<keyword evidence="1" id="KW-0812">Transmembrane</keyword>
<keyword evidence="4" id="KW-0808">Transferase</keyword>
<dbReference type="AlphaFoldDB" id="F6EGB0"/>
<keyword evidence="4" id="KW-0012">Acyltransferase</keyword>
<feature type="transmembrane region" description="Helical" evidence="1">
    <location>
        <begin position="281"/>
        <end position="299"/>
    </location>
</feature>
<proteinExistence type="predicted"/>
<dbReference type="Proteomes" id="UP000009235">
    <property type="component" value="Chromosome"/>
</dbReference>
<evidence type="ECO:0000259" key="3">
    <source>
        <dbReference type="Pfam" id="PF19040"/>
    </source>
</evidence>
<dbReference type="KEGG" id="asd:AS9A_1383"/>
<feature type="transmembrane region" description="Helical" evidence="1">
    <location>
        <begin position="159"/>
        <end position="178"/>
    </location>
</feature>
<name>F6EGB0_HOYSD</name>
<dbReference type="PANTHER" id="PTHR23028:SF53">
    <property type="entry name" value="ACYL_TRANSF_3 DOMAIN-CONTAINING PROTEIN"/>
    <property type="match status" value="1"/>
</dbReference>
<dbReference type="eggNOG" id="COG1835">
    <property type="taxonomic scope" value="Bacteria"/>
</dbReference>
<feature type="transmembrane region" description="Helical" evidence="1">
    <location>
        <begin position="311"/>
        <end position="332"/>
    </location>
</feature>
<evidence type="ECO:0000256" key="1">
    <source>
        <dbReference type="SAM" id="Phobius"/>
    </source>
</evidence>
<dbReference type="Pfam" id="PF19040">
    <property type="entry name" value="SGNH"/>
    <property type="match status" value="1"/>
</dbReference>
<protein>
    <submittedName>
        <fullName evidence="4">Acyltransferase 3</fullName>
    </submittedName>
</protein>
<evidence type="ECO:0000313" key="4">
    <source>
        <dbReference type="EMBL" id="AEF39835.1"/>
    </source>
</evidence>
<dbReference type="OrthoDB" id="3404679at2"/>
<feature type="domain" description="Acyltransferase 3" evidence="2">
    <location>
        <begin position="26"/>
        <end position="371"/>
    </location>
</feature>
<accession>F6EGB0</accession>
<dbReference type="InterPro" id="IPR043968">
    <property type="entry name" value="SGNH"/>
</dbReference>
<gene>
    <name evidence="4" type="ordered locus">AS9A_1383</name>
</gene>
<evidence type="ECO:0000259" key="2">
    <source>
        <dbReference type="Pfam" id="PF01757"/>
    </source>
</evidence>
<dbReference type="HOGENOM" id="CLU_005679_10_1_11"/>
<reference evidence="4 5" key="1">
    <citation type="journal article" date="2011" name="J. Bacteriol.">
        <title>Complete genome sequence of Amycolicicoccus subflavus DQS3-9A1T, an actinomycete isolated from crude oil-polluted soil.</title>
        <authorList>
            <person name="Cai M."/>
            <person name="Chen W.M."/>
            <person name="Nie Y."/>
            <person name="Chi C.Q."/>
            <person name="Wang Y.N."/>
            <person name="Tang Y.Q."/>
            <person name="Li G.Y."/>
            <person name="Wu X.L."/>
        </authorList>
    </citation>
    <scope>NUCLEOTIDE SEQUENCE [LARGE SCALE GENOMIC DNA]</scope>
    <source>
        <strain evidence="5">DSM 45089 / DQS3-9A1</strain>
    </source>
</reference>
<dbReference type="InterPro" id="IPR002656">
    <property type="entry name" value="Acyl_transf_3_dom"/>
</dbReference>
<keyword evidence="5" id="KW-1185">Reference proteome</keyword>
<dbReference type="GO" id="GO:0016020">
    <property type="term" value="C:membrane"/>
    <property type="evidence" value="ECO:0007669"/>
    <property type="project" value="TreeGrafter"/>
</dbReference>
<organism evidence="4 5">
    <name type="scientific">Hoyosella subflava (strain DSM 45089 / JCM 17490 / NBRC 109087 / DQS3-9A1)</name>
    <name type="common">Amycolicicoccus subflavus</name>
    <dbReference type="NCBI Taxonomy" id="443218"/>
    <lineage>
        <taxon>Bacteria</taxon>
        <taxon>Bacillati</taxon>
        <taxon>Actinomycetota</taxon>
        <taxon>Actinomycetes</taxon>
        <taxon>Mycobacteriales</taxon>
        <taxon>Hoyosellaceae</taxon>
        <taxon>Hoyosella</taxon>
    </lineage>
</organism>
<evidence type="ECO:0000313" key="5">
    <source>
        <dbReference type="Proteomes" id="UP000009235"/>
    </source>
</evidence>
<dbReference type="Pfam" id="PF01757">
    <property type="entry name" value="Acyl_transf_3"/>
    <property type="match status" value="1"/>
</dbReference>
<dbReference type="EMBL" id="CP002786">
    <property type="protein sequence ID" value="AEF39835.1"/>
    <property type="molecule type" value="Genomic_DNA"/>
</dbReference>
<keyword evidence="1" id="KW-1133">Transmembrane helix</keyword>
<feature type="transmembrane region" description="Helical" evidence="1">
    <location>
        <begin position="352"/>
        <end position="374"/>
    </location>
</feature>
<sequence>MEPAENSGRAQAERAARRPPRAPYRYDLDGLRGFAIALVVVYHVWALGISGGVDVFLTLSGFFFVGMLVRNARYGSDLSPLPMLKRLARRLLPALVTVLTAVGIAAFFLLPNTQWATISGQSVASLFYFQNWQLARTAGDYLAADPTTSPLQHLWSMSVQGQFFVATLGIVYCTAWLTRTALRNRKDAGAWAARAAIIVLTLCAAASFAYASISVQQDPATAYYDSFARGWELLAGGLVAAYLPLLRIHSLVRPMLAFAGLAAIVLCGIVVDGRLFPGPWALVPVLATLAIIAAGAPAANTSVSPEHRPTAILRFLALPPLVWLGSIAYSFYLWHWPVLIFYLAASGQRAVSIGEGVGVILVSLFLAWLTLRFVEIPLRYPHRNPAPASSRVRWRRRSTYPAIALAVAALMLVGAAGGWRVYLNDREDRLAQSLDPIQYPGATELTDGVRASPMPWRPVPLDAWHDHPITAFDGCIADTDSEELVTCEYGDLTADRTIVLAGGSHAEQWVTALNQVGLDEGFRVVTYLKMACPLSSNPEPTHFDGFPYPQCWEWNQRVLAEVAANQPDYLMTNSTRPIHFEPGDYVPDHYREMFQFLSDNGIATLGLRDSPWLPHFPEPADCLASGGDPEECGISRADVLSAANPADELEGEIPGFVSLDLSDAICDVDVCRAVEGNILVYRDFNHLSASYVRTTVPEMRRQIGEATGWWDN</sequence>
<dbReference type="STRING" id="443218.AS9A_1383"/>
<feature type="transmembrane region" description="Helical" evidence="1">
    <location>
        <begin position="190"/>
        <end position="211"/>
    </location>
</feature>
<dbReference type="InterPro" id="IPR050879">
    <property type="entry name" value="Acyltransferase_3"/>
</dbReference>
<feature type="transmembrane region" description="Helical" evidence="1">
    <location>
        <begin position="91"/>
        <end position="110"/>
    </location>
</feature>
<dbReference type="GO" id="GO:0009103">
    <property type="term" value="P:lipopolysaccharide biosynthetic process"/>
    <property type="evidence" value="ECO:0007669"/>
    <property type="project" value="TreeGrafter"/>
</dbReference>
<feature type="transmembrane region" description="Helical" evidence="1">
    <location>
        <begin position="400"/>
        <end position="422"/>
    </location>
</feature>
<feature type="transmembrane region" description="Helical" evidence="1">
    <location>
        <begin position="255"/>
        <end position="275"/>
    </location>
</feature>
<feature type="transmembrane region" description="Helical" evidence="1">
    <location>
        <begin position="231"/>
        <end position="248"/>
    </location>
</feature>
<dbReference type="PANTHER" id="PTHR23028">
    <property type="entry name" value="ACETYLTRANSFERASE"/>
    <property type="match status" value="1"/>
</dbReference>
<dbReference type="GO" id="GO:0016747">
    <property type="term" value="F:acyltransferase activity, transferring groups other than amino-acyl groups"/>
    <property type="evidence" value="ECO:0007669"/>
    <property type="project" value="InterPro"/>
</dbReference>
<keyword evidence="1" id="KW-0472">Membrane</keyword>